<keyword evidence="4 6" id="KW-1133">Transmembrane helix</keyword>
<reference evidence="7 8" key="1">
    <citation type="submission" date="2023-07" db="EMBL/GenBank/DDBJ databases">
        <title>Sorghum-associated microbial communities from plants grown in Nebraska, USA.</title>
        <authorList>
            <person name="Schachtman D."/>
        </authorList>
    </citation>
    <scope>NUCLEOTIDE SEQUENCE [LARGE SCALE GENOMIC DNA]</scope>
    <source>
        <strain evidence="7 8">3262</strain>
    </source>
</reference>
<evidence type="ECO:0000256" key="4">
    <source>
        <dbReference type="ARBA" id="ARBA00022989"/>
    </source>
</evidence>
<keyword evidence="5 6" id="KW-0472">Membrane</keyword>
<dbReference type="InterPro" id="IPR006696">
    <property type="entry name" value="DUF423"/>
</dbReference>
<dbReference type="PANTHER" id="PTHR43461">
    <property type="entry name" value="TRANSMEMBRANE PROTEIN 256"/>
    <property type="match status" value="1"/>
</dbReference>
<comment type="similarity">
    <text evidence="2">Belongs to the UPF0382 family.</text>
</comment>
<evidence type="ECO:0000256" key="6">
    <source>
        <dbReference type="SAM" id="Phobius"/>
    </source>
</evidence>
<feature type="transmembrane region" description="Helical" evidence="6">
    <location>
        <begin position="69"/>
        <end position="88"/>
    </location>
</feature>
<sequence>MNKQIIVTASVLGMLAVITGAFGAHGLKAVLPADQLEVWHTAVQYNFYHVFALLFLSTMARFKSRLITASYYFFTVGILFFSGSLYLLSCRSILGWNWLIALGPITPLGGLLFIMGWLTLAIAAFRNR</sequence>
<dbReference type="Proteomes" id="UP001247620">
    <property type="component" value="Unassembled WGS sequence"/>
</dbReference>
<evidence type="ECO:0000256" key="2">
    <source>
        <dbReference type="ARBA" id="ARBA00009694"/>
    </source>
</evidence>
<keyword evidence="8" id="KW-1185">Reference proteome</keyword>
<feature type="transmembrane region" description="Helical" evidence="6">
    <location>
        <begin position="39"/>
        <end position="57"/>
    </location>
</feature>
<feature type="transmembrane region" description="Helical" evidence="6">
    <location>
        <begin position="100"/>
        <end position="125"/>
    </location>
</feature>
<dbReference type="RefSeq" id="WP_310100488.1">
    <property type="nucleotide sequence ID" value="NZ_JAVDUU010000004.1"/>
</dbReference>
<evidence type="ECO:0000313" key="7">
    <source>
        <dbReference type="EMBL" id="MDR6944438.1"/>
    </source>
</evidence>
<protein>
    <submittedName>
        <fullName evidence="7">Uncharacterized membrane protein YgdD (TMEM256/DUF423 family)</fullName>
    </submittedName>
</protein>
<evidence type="ECO:0000256" key="1">
    <source>
        <dbReference type="ARBA" id="ARBA00004141"/>
    </source>
</evidence>
<dbReference type="PANTHER" id="PTHR43461:SF1">
    <property type="entry name" value="TRANSMEMBRANE PROTEIN 256"/>
    <property type="match status" value="1"/>
</dbReference>
<keyword evidence="3 6" id="KW-0812">Transmembrane</keyword>
<name>A0ABU1TGJ4_9SPHI</name>
<evidence type="ECO:0000256" key="3">
    <source>
        <dbReference type="ARBA" id="ARBA00022692"/>
    </source>
</evidence>
<dbReference type="Pfam" id="PF04241">
    <property type="entry name" value="DUF423"/>
    <property type="match status" value="1"/>
</dbReference>
<dbReference type="EMBL" id="JAVDUU010000004">
    <property type="protein sequence ID" value="MDR6944438.1"/>
    <property type="molecule type" value="Genomic_DNA"/>
</dbReference>
<proteinExistence type="inferred from homology"/>
<evidence type="ECO:0000256" key="5">
    <source>
        <dbReference type="ARBA" id="ARBA00023136"/>
    </source>
</evidence>
<comment type="subcellular location">
    <subcellularLocation>
        <location evidence="1">Membrane</location>
        <topology evidence="1">Multi-pass membrane protein</topology>
    </subcellularLocation>
</comment>
<comment type="caution">
    <text evidence="7">The sequence shown here is derived from an EMBL/GenBank/DDBJ whole genome shotgun (WGS) entry which is preliminary data.</text>
</comment>
<accession>A0ABU1TGJ4</accession>
<evidence type="ECO:0000313" key="8">
    <source>
        <dbReference type="Proteomes" id="UP001247620"/>
    </source>
</evidence>
<organism evidence="7 8">
    <name type="scientific">Mucilaginibacter pocheonensis</name>
    <dbReference type="NCBI Taxonomy" id="398050"/>
    <lineage>
        <taxon>Bacteria</taxon>
        <taxon>Pseudomonadati</taxon>
        <taxon>Bacteroidota</taxon>
        <taxon>Sphingobacteriia</taxon>
        <taxon>Sphingobacteriales</taxon>
        <taxon>Sphingobacteriaceae</taxon>
        <taxon>Mucilaginibacter</taxon>
    </lineage>
</organism>
<gene>
    <name evidence="7" type="ORF">J2W55_004298</name>
</gene>